<reference evidence="1 2" key="1">
    <citation type="submission" date="2019-08" db="EMBL/GenBank/DDBJ databases">
        <authorList>
            <person name="Tisher V."/>
            <person name="Wilcox J."/>
            <person name="Boggs D."/>
            <person name="Byrne M."/>
            <person name="Copriviza J."/>
            <person name="deSilva C."/>
            <person name="Devereaux C."/>
            <person name="Hart C."/>
            <person name="Holyfield W."/>
            <person name="Sciammas C."/>
            <person name="Splaine-Duchscherer K."/>
            <person name="Bonilla C."/>
            <person name="Ettinger A.-S.H."/>
            <person name="Ettinger W.F."/>
            <person name="Haydock J."/>
            <person name="Anders K.R."/>
            <person name="Garlena R.A."/>
            <person name="Russell D.A."/>
            <person name="Pope W.H."/>
            <person name="Jacobs-Sera D."/>
            <person name="Hatfull G.F."/>
        </authorList>
    </citation>
    <scope>NUCLEOTIDE SEQUENCE [LARGE SCALE GENOMIC DNA]</scope>
</reference>
<keyword evidence="2" id="KW-1185">Reference proteome</keyword>
<organism evidence="1 2">
    <name type="scientific">Mycobacterium phage Marshawn</name>
    <dbReference type="NCBI Taxonomy" id="2652423"/>
    <lineage>
        <taxon>Viruses</taxon>
        <taxon>Duplodnaviria</taxon>
        <taxon>Heunggongvirae</taxon>
        <taxon>Uroviricota</taxon>
        <taxon>Caudoviricetes</taxon>
        <taxon>Weiservirinae</taxon>
        <taxon>Anayavirus</taxon>
        <taxon>Anayavirus marshawn</taxon>
    </lineage>
</organism>
<evidence type="ECO:0000313" key="1">
    <source>
        <dbReference type="EMBL" id="QFP94792.1"/>
    </source>
</evidence>
<sequence>MGEVQNTVDAITAQATKAKREILGKIQDLEHAVAAGEVPNFDELRAVIGGLDNIVPDEAPADEAPVDEAPVVVDTPVEVPAEVPADEPYTAE</sequence>
<dbReference type="Proteomes" id="UP000325974">
    <property type="component" value="Segment"/>
</dbReference>
<evidence type="ECO:0000313" key="2">
    <source>
        <dbReference type="Proteomes" id="UP000325974"/>
    </source>
</evidence>
<dbReference type="KEGG" id="vg:60324974"/>
<accession>A0A5P8D8N3</accession>
<dbReference type="EMBL" id="MN284895">
    <property type="protein sequence ID" value="QFP94792.1"/>
    <property type="molecule type" value="Genomic_DNA"/>
</dbReference>
<proteinExistence type="predicted"/>
<dbReference type="RefSeq" id="YP_009953499.1">
    <property type="nucleotide sequence ID" value="NC_051623.1"/>
</dbReference>
<name>A0A5P8D8N3_9CAUD</name>
<gene>
    <name evidence="1" type="primary">6</name>
    <name evidence="1" type="ORF">SEA_MARSHAWN_6</name>
</gene>
<protein>
    <submittedName>
        <fullName evidence="1">Uncharacterized protein</fullName>
    </submittedName>
</protein>
<dbReference type="GeneID" id="60324974"/>